<dbReference type="GO" id="GO:0006629">
    <property type="term" value="P:lipid metabolic process"/>
    <property type="evidence" value="ECO:0007669"/>
    <property type="project" value="InterPro"/>
</dbReference>
<evidence type="ECO:0000313" key="3">
    <source>
        <dbReference type="Proteomes" id="UP000193498"/>
    </source>
</evidence>
<evidence type="ECO:0000259" key="1">
    <source>
        <dbReference type="Pfam" id="PF01764"/>
    </source>
</evidence>
<dbReference type="OrthoDB" id="438440at2759"/>
<dbReference type="EMBL" id="MCFE01000386">
    <property type="protein sequence ID" value="ORX90312.1"/>
    <property type="molecule type" value="Genomic_DNA"/>
</dbReference>
<dbReference type="InterPro" id="IPR029058">
    <property type="entry name" value="AB_hydrolase_fold"/>
</dbReference>
<evidence type="ECO:0000313" key="2">
    <source>
        <dbReference type="EMBL" id="ORX90312.1"/>
    </source>
</evidence>
<dbReference type="PANTHER" id="PTHR45856:SF25">
    <property type="entry name" value="FUNGAL LIPASE-LIKE DOMAIN-CONTAINING PROTEIN"/>
    <property type="match status" value="1"/>
</dbReference>
<dbReference type="SUPFAM" id="SSF53474">
    <property type="entry name" value="alpha/beta-Hydrolases"/>
    <property type="match status" value="1"/>
</dbReference>
<dbReference type="Gene3D" id="3.40.50.1820">
    <property type="entry name" value="alpha/beta hydrolase"/>
    <property type="match status" value="1"/>
</dbReference>
<organism evidence="2 3">
    <name type="scientific">Basidiobolus meristosporus CBS 931.73</name>
    <dbReference type="NCBI Taxonomy" id="1314790"/>
    <lineage>
        <taxon>Eukaryota</taxon>
        <taxon>Fungi</taxon>
        <taxon>Fungi incertae sedis</taxon>
        <taxon>Zoopagomycota</taxon>
        <taxon>Entomophthoromycotina</taxon>
        <taxon>Basidiobolomycetes</taxon>
        <taxon>Basidiobolales</taxon>
        <taxon>Basidiobolaceae</taxon>
        <taxon>Basidiobolus</taxon>
    </lineage>
</organism>
<proteinExistence type="predicted"/>
<dbReference type="CDD" id="cd00519">
    <property type="entry name" value="Lipase_3"/>
    <property type="match status" value="1"/>
</dbReference>
<accession>A0A1Y1XX44</accession>
<gene>
    <name evidence="2" type="ORF">K493DRAFT_304988</name>
</gene>
<dbReference type="InterPro" id="IPR002921">
    <property type="entry name" value="Fungal_lipase-type"/>
</dbReference>
<dbReference type="AlphaFoldDB" id="A0A1Y1XX44"/>
<dbReference type="STRING" id="1314790.A0A1Y1XX44"/>
<dbReference type="PANTHER" id="PTHR45856">
    <property type="entry name" value="ALPHA/BETA-HYDROLASES SUPERFAMILY PROTEIN"/>
    <property type="match status" value="1"/>
</dbReference>
<dbReference type="Proteomes" id="UP000193498">
    <property type="component" value="Unassembled WGS sequence"/>
</dbReference>
<dbReference type="InterPro" id="IPR051218">
    <property type="entry name" value="Sec_MonoDiacylglyc_Lipase"/>
</dbReference>
<dbReference type="GO" id="GO:0016787">
    <property type="term" value="F:hydrolase activity"/>
    <property type="evidence" value="ECO:0007669"/>
    <property type="project" value="UniProtKB-KW"/>
</dbReference>
<name>A0A1Y1XX44_9FUNG</name>
<dbReference type="Pfam" id="PF01764">
    <property type="entry name" value="Lipase_3"/>
    <property type="match status" value="1"/>
</dbReference>
<keyword evidence="2" id="KW-0378">Hydrolase</keyword>
<dbReference type="InParanoid" id="A0A1Y1XX44"/>
<keyword evidence="3" id="KW-1185">Reference proteome</keyword>
<feature type="domain" description="Fungal lipase-type" evidence="1">
    <location>
        <begin position="90"/>
        <end position="219"/>
    </location>
</feature>
<comment type="caution">
    <text evidence="2">The sequence shown here is derived from an EMBL/GenBank/DDBJ whole genome shotgun (WGS) entry which is preliminary data.</text>
</comment>
<reference evidence="2 3" key="1">
    <citation type="submission" date="2016-07" db="EMBL/GenBank/DDBJ databases">
        <title>Pervasive Adenine N6-methylation of Active Genes in Fungi.</title>
        <authorList>
            <consortium name="DOE Joint Genome Institute"/>
            <person name="Mondo S.J."/>
            <person name="Dannebaum R.O."/>
            <person name="Kuo R.C."/>
            <person name="Labutti K."/>
            <person name="Haridas S."/>
            <person name="Kuo A."/>
            <person name="Salamov A."/>
            <person name="Ahrendt S.R."/>
            <person name="Lipzen A."/>
            <person name="Sullivan W."/>
            <person name="Andreopoulos W.B."/>
            <person name="Clum A."/>
            <person name="Lindquist E."/>
            <person name="Daum C."/>
            <person name="Ramamoorthy G.K."/>
            <person name="Gryganskyi A."/>
            <person name="Culley D."/>
            <person name="Magnuson J.K."/>
            <person name="James T.Y."/>
            <person name="O'Malley M.A."/>
            <person name="Stajich J.E."/>
            <person name="Spatafora J.W."/>
            <person name="Visel A."/>
            <person name="Grigoriev I.V."/>
        </authorList>
    </citation>
    <scope>NUCLEOTIDE SEQUENCE [LARGE SCALE GENOMIC DNA]</scope>
    <source>
        <strain evidence="2 3">CBS 931.73</strain>
    </source>
</reference>
<sequence length="222" mass="24633">MASLWSPLIHLPSLWNHRNSHLNVVSEKIVEDLKLHARYAAAAYCPTERVMSWSCGDRCESGLNVTSYFVSPSSQVAGFMGYNPDKRKMVVSFRGSSNIQNWIHDVQFLPIDFEYPHQASDYPLGIKVHGGFFRAYESLRAQVRDAIELLGSILADEFPEYELIVTGHSLGAAIAVFAAMDLSQNYSGDKAAESFAINPKKMFVHTYGGPRIGNSGFARPGL</sequence>
<protein>
    <submittedName>
        <fullName evidence="2">Alpha/beta-hydrolase</fullName>
    </submittedName>
</protein>